<dbReference type="GO" id="GO:0016887">
    <property type="term" value="F:ATP hydrolysis activity"/>
    <property type="evidence" value="ECO:0007669"/>
    <property type="project" value="InterPro"/>
</dbReference>
<protein>
    <submittedName>
        <fullName evidence="5">Recombination factor protein RarA</fullName>
    </submittedName>
</protein>
<evidence type="ECO:0000313" key="6">
    <source>
        <dbReference type="Proteomes" id="UP000007468"/>
    </source>
</evidence>
<dbReference type="InterPro" id="IPR051314">
    <property type="entry name" value="AAA_ATPase_RarA/MGS1/WRNIP1"/>
</dbReference>
<dbReference type="Gene3D" id="1.20.272.10">
    <property type="match status" value="1"/>
</dbReference>
<dbReference type="InterPro" id="IPR003593">
    <property type="entry name" value="AAA+_ATPase"/>
</dbReference>
<dbReference type="InterPro" id="IPR032423">
    <property type="entry name" value="AAA_assoc_2"/>
</dbReference>
<dbReference type="GO" id="GO:0008047">
    <property type="term" value="F:enzyme activator activity"/>
    <property type="evidence" value="ECO:0007669"/>
    <property type="project" value="TreeGrafter"/>
</dbReference>
<feature type="domain" description="AAA+ ATPase" evidence="4">
    <location>
        <begin position="38"/>
        <end position="154"/>
    </location>
</feature>
<dbReference type="OrthoDB" id="9778364at2"/>
<comment type="similarity">
    <text evidence="1">Belongs to the AAA ATPase family. RarA/MGS1/WRNIP1 subfamily.</text>
</comment>
<evidence type="ECO:0000256" key="2">
    <source>
        <dbReference type="ARBA" id="ARBA00022741"/>
    </source>
</evidence>
<dbReference type="PATRIC" id="fig|546269.5.peg.534"/>
<dbReference type="PANTHER" id="PTHR13779:SF7">
    <property type="entry name" value="ATPASE WRNIP1"/>
    <property type="match status" value="1"/>
</dbReference>
<dbReference type="GO" id="GO:0000731">
    <property type="term" value="P:DNA synthesis involved in DNA repair"/>
    <property type="evidence" value="ECO:0007669"/>
    <property type="project" value="TreeGrafter"/>
</dbReference>
<dbReference type="InterPro" id="IPR003959">
    <property type="entry name" value="ATPase_AAA_core"/>
</dbReference>
<keyword evidence="6" id="KW-1185">Reference proteome</keyword>
<proteinExistence type="inferred from homology"/>
<dbReference type="CDD" id="cd00009">
    <property type="entry name" value="AAA"/>
    <property type="match status" value="1"/>
</dbReference>
<gene>
    <name evidence="5" type="ordered locus">HMPREF0389_00127</name>
</gene>
<evidence type="ECO:0000259" key="4">
    <source>
        <dbReference type="SMART" id="SM00382"/>
    </source>
</evidence>
<dbReference type="Pfam" id="PF16193">
    <property type="entry name" value="AAA_assoc_2"/>
    <property type="match status" value="1"/>
</dbReference>
<dbReference type="Pfam" id="PF12002">
    <property type="entry name" value="MgsA_C"/>
    <property type="match status" value="1"/>
</dbReference>
<dbReference type="Pfam" id="PF00004">
    <property type="entry name" value="AAA"/>
    <property type="match status" value="1"/>
</dbReference>
<name>D6GRC2_FILAD</name>
<dbReference type="PANTHER" id="PTHR13779">
    <property type="entry name" value="WERNER HELICASE-INTERACTING PROTEIN 1 FAMILY MEMBER"/>
    <property type="match status" value="1"/>
</dbReference>
<dbReference type="AlphaFoldDB" id="D6GRC2"/>
<dbReference type="FunFam" id="1.10.3710.10:FF:000003">
    <property type="entry name" value="ATPase, AAA family protein"/>
    <property type="match status" value="1"/>
</dbReference>
<keyword evidence="3" id="KW-0067">ATP-binding</keyword>
<dbReference type="GO" id="GO:0003677">
    <property type="term" value="F:DNA binding"/>
    <property type="evidence" value="ECO:0007669"/>
    <property type="project" value="InterPro"/>
</dbReference>
<dbReference type="InterPro" id="IPR021886">
    <property type="entry name" value="MgsA_C"/>
</dbReference>
<dbReference type="KEGG" id="faa:HMPREF0389_00127"/>
<dbReference type="Proteomes" id="UP000007468">
    <property type="component" value="Chromosome"/>
</dbReference>
<dbReference type="eggNOG" id="COG2256">
    <property type="taxonomic scope" value="Bacteria"/>
</dbReference>
<dbReference type="SUPFAM" id="SSF52540">
    <property type="entry name" value="P-loop containing nucleoside triphosphate hydrolases"/>
    <property type="match status" value="1"/>
</dbReference>
<dbReference type="EMBL" id="CP002390">
    <property type="protein sequence ID" value="EFE28213.1"/>
    <property type="molecule type" value="Genomic_DNA"/>
</dbReference>
<dbReference type="Gene3D" id="1.10.8.60">
    <property type="match status" value="1"/>
</dbReference>
<keyword evidence="2" id="KW-0547">Nucleotide-binding</keyword>
<evidence type="ECO:0000256" key="3">
    <source>
        <dbReference type="ARBA" id="ARBA00022840"/>
    </source>
</evidence>
<evidence type="ECO:0000256" key="1">
    <source>
        <dbReference type="ARBA" id="ARBA00008959"/>
    </source>
</evidence>
<evidence type="ECO:0000313" key="5">
    <source>
        <dbReference type="EMBL" id="EFE28213.1"/>
    </source>
</evidence>
<sequence length="420" mass="47392">MNTPFAEIVRPHSIEQVVGQSHIIGKNKLINRLIEQKQMINLIFYGPPGTGKTTVAEILAKNSDLSYYKLNATYSKTQDIRDIAENINTFSGINGILIYIDEIQNFNKKQQQLLLEYIEKGQIILIASTTENPYHQIYKSLLSRCTVIEFFSLDDRAIREGIYHALENLQNNGYTIQYEDSVLNMLVVFSSGDLRKGLNTLGTMVQLYSENNELSITKELIETVATSKALLYDKNSDEHYDLLSALQKSIRGSDVNAALHYLARLLESGDIISPSRRLLVMASEDIGMAYPQAISIVKSCIDSAFYLGLPEARLPLAQATILLATSPKSNSGIVAIDSAISDLKTVSTYDIPLHLKDSHYVGAEHLNRGIGYLYPHDFENSYVKQQYLPDTLKDTVYYHPKNNKMENMIQEHFKKILPKK</sequence>
<accession>D6GRC2</accession>
<dbReference type="RefSeq" id="WP_014262165.1">
    <property type="nucleotide sequence ID" value="NC_016630.1"/>
</dbReference>
<dbReference type="CDD" id="cd18139">
    <property type="entry name" value="HLD_clamp_RarA"/>
    <property type="match status" value="1"/>
</dbReference>
<dbReference type="FunFam" id="1.20.272.10:FF:000001">
    <property type="entry name" value="Putative AAA family ATPase"/>
    <property type="match status" value="1"/>
</dbReference>
<dbReference type="InterPro" id="IPR008921">
    <property type="entry name" value="DNA_pol3_clamp-load_cplx_C"/>
</dbReference>
<dbReference type="Gene3D" id="3.40.50.300">
    <property type="entry name" value="P-loop containing nucleotide triphosphate hydrolases"/>
    <property type="match status" value="1"/>
</dbReference>
<dbReference type="SMART" id="SM00382">
    <property type="entry name" value="AAA"/>
    <property type="match status" value="1"/>
</dbReference>
<dbReference type="SUPFAM" id="SSF48019">
    <property type="entry name" value="post-AAA+ oligomerization domain-like"/>
    <property type="match status" value="1"/>
</dbReference>
<organism evidence="5 6">
    <name type="scientific">Filifactor alocis (strain ATCC 35896 / CCUG 47790 / D40 B5)</name>
    <name type="common">Fusobacterium alocis</name>
    <dbReference type="NCBI Taxonomy" id="546269"/>
    <lineage>
        <taxon>Bacteria</taxon>
        <taxon>Bacillati</taxon>
        <taxon>Bacillota</taxon>
        <taxon>Clostridia</taxon>
        <taxon>Peptostreptococcales</taxon>
        <taxon>Filifactoraceae</taxon>
        <taxon>Filifactor</taxon>
    </lineage>
</organism>
<dbReference type="Gene3D" id="1.10.3710.10">
    <property type="entry name" value="DNA polymerase III clamp loader subunits, C-terminal domain"/>
    <property type="match status" value="1"/>
</dbReference>
<dbReference type="GO" id="GO:0005524">
    <property type="term" value="F:ATP binding"/>
    <property type="evidence" value="ECO:0007669"/>
    <property type="project" value="UniProtKB-KW"/>
</dbReference>
<dbReference type="GO" id="GO:0006261">
    <property type="term" value="P:DNA-templated DNA replication"/>
    <property type="evidence" value="ECO:0007669"/>
    <property type="project" value="TreeGrafter"/>
</dbReference>
<dbReference type="STRING" id="546269.HMPREF0389_00127"/>
<dbReference type="InterPro" id="IPR027417">
    <property type="entry name" value="P-loop_NTPase"/>
</dbReference>
<reference evidence="6" key="1">
    <citation type="submission" date="2010-12" db="EMBL/GenBank/DDBJ databases">
        <title>The genome sequence of Filifactor alocis strain ATCC 35896.</title>
        <authorList>
            <consortium name="The Broad Institute Genome Sequencing Platform"/>
            <person name="Ward D."/>
            <person name="Earl A."/>
            <person name="Feldgarden M."/>
            <person name="Young S.K."/>
            <person name="Gargeya S."/>
            <person name="Zeng Q."/>
            <person name="Alvarado L."/>
            <person name="Berlin A."/>
            <person name="Bochicchio J."/>
            <person name="Chapman S.B."/>
            <person name="Chen Z."/>
            <person name="Freedman E."/>
            <person name="Gellesch M."/>
            <person name="Goldberg J."/>
            <person name="Griggs A."/>
            <person name="Gujja S."/>
            <person name="Heilman E."/>
            <person name="Heiman D."/>
            <person name="Howarth C."/>
            <person name="Mehta T."/>
            <person name="Neiman D."/>
            <person name="Pearson M."/>
            <person name="Roberts A."/>
            <person name="Saif S."/>
            <person name="Shea T."/>
            <person name="Shenoy N."/>
            <person name="Sisk P."/>
            <person name="Stolte C."/>
            <person name="Sykes S."/>
            <person name="White J."/>
            <person name="Yandava C."/>
            <person name="Izard J."/>
            <person name="Blanton J.M."/>
            <person name="Baranova O.V."/>
            <person name="Tanner A.C."/>
            <person name="Dewhirst F.E."/>
            <person name="Haas B."/>
            <person name="Nusbaum C."/>
            <person name="Birren B."/>
        </authorList>
    </citation>
    <scope>NUCLEOTIDE SEQUENCE [LARGE SCALE GENOMIC DNA]</scope>
    <source>
        <strain evidence="6">ATCC 35896 / D40 B5</strain>
    </source>
</reference>
<dbReference type="GO" id="GO:0017116">
    <property type="term" value="F:single-stranded DNA helicase activity"/>
    <property type="evidence" value="ECO:0007669"/>
    <property type="project" value="TreeGrafter"/>
</dbReference>